<dbReference type="AlphaFoldDB" id="A0A0D6PC86"/>
<dbReference type="Proteomes" id="UP000032668">
    <property type="component" value="Unassembled WGS sequence"/>
</dbReference>
<dbReference type="CDD" id="cd06558">
    <property type="entry name" value="crotonase-like"/>
    <property type="match status" value="1"/>
</dbReference>
<gene>
    <name evidence="1" type="ORF">Aam_012_015</name>
</gene>
<dbReference type="Pfam" id="PF00378">
    <property type="entry name" value="ECH_1"/>
    <property type="match status" value="1"/>
</dbReference>
<dbReference type="InterPro" id="IPR001753">
    <property type="entry name" value="Enoyl-CoA_hydra/iso"/>
</dbReference>
<dbReference type="Gene3D" id="6.20.390.30">
    <property type="match status" value="1"/>
</dbReference>
<dbReference type="PANTHER" id="PTHR11941">
    <property type="entry name" value="ENOYL-COA HYDRATASE-RELATED"/>
    <property type="match status" value="1"/>
</dbReference>
<dbReference type="STRING" id="1120923.SAMN02746095_02148"/>
<evidence type="ECO:0000313" key="2">
    <source>
        <dbReference type="Proteomes" id="UP000032668"/>
    </source>
</evidence>
<organism evidence="1 2">
    <name type="scientific">Acidocella aminolytica 101 = DSM 11237</name>
    <dbReference type="NCBI Taxonomy" id="1120923"/>
    <lineage>
        <taxon>Bacteria</taxon>
        <taxon>Pseudomonadati</taxon>
        <taxon>Pseudomonadota</taxon>
        <taxon>Alphaproteobacteria</taxon>
        <taxon>Acetobacterales</taxon>
        <taxon>Acidocellaceae</taxon>
        <taxon>Acidocella</taxon>
    </lineage>
</organism>
<comment type="caution">
    <text evidence="1">The sequence shown here is derived from an EMBL/GenBank/DDBJ whole genome shotgun (WGS) entry which is preliminary data.</text>
</comment>
<evidence type="ECO:0000313" key="1">
    <source>
        <dbReference type="EMBL" id="GAN78971.1"/>
    </source>
</evidence>
<reference evidence="1 2" key="1">
    <citation type="submission" date="2012-11" db="EMBL/GenBank/DDBJ databases">
        <title>Whole genome sequence of Acidocella aminolytica 101 = DSM 11237.</title>
        <authorList>
            <person name="Azuma Y."/>
            <person name="Higashiura N."/>
            <person name="Hirakawa H."/>
            <person name="Matsushita K."/>
        </authorList>
    </citation>
    <scope>NUCLEOTIDE SEQUENCE [LARGE SCALE GENOMIC DNA]</scope>
    <source>
        <strain evidence="2">101 / DSM 11237</strain>
    </source>
</reference>
<keyword evidence="2" id="KW-1185">Reference proteome</keyword>
<dbReference type="InterPro" id="IPR029045">
    <property type="entry name" value="ClpP/crotonase-like_dom_sf"/>
</dbReference>
<keyword evidence="1" id="KW-0413">Isomerase</keyword>
<dbReference type="GO" id="GO:0006635">
    <property type="term" value="P:fatty acid beta-oxidation"/>
    <property type="evidence" value="ECO:0007669"/>
    <property type="project" value="TreeGrafter"/>
</dbReference>
<dbReference type="Gene3D" id="3.90.226.10">
    <property type="entry name" value="2-enoyl-CoA Hydratase, Chain A, domain 1"/>
    <property type="match status" value="1"/>
</dbReference>
<sequence>MNFVDFTTVSSLQNATSSCQQNKDIYQLSFQDLLTRRFDNLRLELDMPSSACWCFMQPQGRPSYTHELMQDIGEMQNLITSSFARSPRREDMPFSWFVMASAVPGIYNLGGDLGHFAQRIRQGDLEALRHYGHVAVKAIHRNAIAFDVPVITMALVQGDALGGGFEHALSFDMIVAERSAKLGLPEILFNMFPGMGAYSFLSRRIDRKRAEEMILSGRIYSAEELFEIGVVDVLAEDGQGEQTIQDYISHHNRKFNAHMSTYRARRRVNPVTLEELIDVVDIWAEAALNLTEADLRKMDRLCAAQDRRLAAMLPQPSIIMAAE</sequence>
<dbReference type="OrthoDB" id="9802362at2"/>
<protein>
    <submittedName>
        <fullName evidence="1">Enoyl-CoA hydratase/isomerase</fullName>
    </submittedName>
</protein>
<dbReference type="RefSeq" id="WP_048877460.1">
    <property type="nucleotide sequence ID" value="NZ_BANC01000012.1"/>
</dbReference>
<dbReference type="GO" id="GO:0016853">
    <property type="term" value="F:isomerase activity"/>
    <property type="evidence" value="ECO:0007669"/>
    <property type="project" value="UniProtKB-KW"/>
</dbReference>
<proteinExistence type="predicted"/>
<dbReference type="NCBIfam" id="NF006452">
    <property type="entry name" value="PRK08788.1"/>
    <property type="match status" value="1"/>
</dbReference>
<accession>A0A0D6PC86</accession>
<name>A0A0D6PC86_9PROT</name>
<dbReference type="EMBL" id="BANC01000012">
    <property type="protein sequence ID" value="GAN78971.1"/>
    <property type="molecule type" value="Genomic_DNA"/>
</dbReference>
<dbReference type="PANTHER" id="PTHR11941:SF54">
    <property type="entry name" value="ENOYL-COA HYDRATASE, MITOCHONDRIAL"/>
    <property type="match status" value="1"/>
</dbReference>
<dbReference type="SUPFAM" id="SSF52096">
    <property type="entry name" value="ClpP/crotonase"/>
    <property type="match status" value="1"/>
</dbReference>